<protein>
    <recommendedName>
        <fullName evidence="4">Transmembrane protein</fullName>
    </recommendedName>
</protein>
<reference evidence="2 3" key="1">
    <citation type="submission" date="2015-01" db="EMBL/GenBank/DDBJ databases">
        <title>Evolution of Trichinella species and genotypes.</title>
        <authorList>
            <person name="Korhonen P.K."/>
            <person name="Edoardo P."/>
            <person name="Giuseppe L.R."/>
            <person name="Gasser R.B."/>
        </authorList>
    </citation>
    <scope>NUCLEOTIDE SEQUENCE [LARGE SCALE GENOMIC DNA]</scope>
    <source>
        <strain evidence="2">ISS1980</strain>
    </source>
</reference>
<evidence type="ECO:0000313" key="2">
    <source>
        <dbReference type="EMBL" id="KRZ76238.1"/>
    </source>
</evidence>
<proteinExistence type="predicted"/>
<evidence type="ECO:0000256" key="1">
    <source>
        <dbReference type="SAM" id="Phobius"/>
    </source>
</evidence>
<evidence type="ECO:0000313" key="3">
    <source>
        <dbReference type="Proteomes" id="UP000054843"/>
    </source>
</evidence>
<feature type="transmembrane region" description="Helical" evidence="1">
    <location>
        <begin position="25"/>
        <end position="45"/>
    </location>
</feature>
<keyword evidence="1" id="KW-0812">Transmembrane</keyword>
<keyword evidence="1" id="KW-1133">Transmembrane helix</keyword>
<dbReference type="EMBL" id="JYDO01000030">
    <property type="protein sequence ID" value="KRZ76238.1"/>
    <property type="molecule type" value="Genomic_DNA"/>
</dbReference>
<dbReference type="Proteomes" id="UP000054843">
    <property type="component" value="Unassembled WGS sequence"/>
</dbReference>
<keyword evidence="3" id="KW-1185">Reference proteome</keyword>
<dbReference type="AlphaFoldDB" id="A0A0V1MXK2"/>
<organism evidence="2 3">
    <name type="scientific">Trichinella papuae</name>
    <dbReference type="NCBI Taxonomy" id="268474"/>
    <lineage>
        <taxon>Eukaryota</taxon>
        <taxon>Metazoa</taxon>
        <taxon>Ecdysozoa</taxon>
        <taxon>Nematoda</taxon>
        <taxon>Enoplea</taxon>
        <taxon>Dorylaimia</taxon>
        <taxon>Trichinellida</taxon>
        <taxon>Trichinellidae</taxon>
        <taxon>Trichinella</taxon>
    </lineage>
</organism>
<comment type="caution">
    <text evidence="2">The sequence shown here is derived from an EMBL/GenBank/DDBJ whole genome shotgun (WGS) entry which is preliminary data.</text>
</comment>
<evidence type="ECO:0008006" key="4">
    <source>
        <dbReference type="Google" id="ProtNLM"/>
    </source>
</evidence>
<sequence length="110" mass="12890">MVKFHFSLGAVESFRLGKNGINRQWWWDVVLFVVSIFESFHLCLLKRSTRCTRYPHSPSRARFSTLVSNLPMKLNLSTFYHSNQPSLHPPCLFSFIPRLKFQSETVKITV</sequence>
<gene>
    <name evidence="2" type="ORF">T10_1722</name>
</gene>
<name>A0A0V1MXK2_9BILA</name>
<accession>A0A0V1MXK2</accession>
<keyword evidence="1" id="KW-0472">Membrane</keyword>